<dbReference type="PIRSF" id="PIRSF005096">
    <property type="entry name" value="GALM"/>
    <property type="match status" value="1"/>
</dbReference>
<dbReference type="GO" id="GO:0033499">
    <property type="term" value="P:galactose catabolic process via UDP-galactose, Leloir pathway"/>
    <property type="evidence" value="ECO:0007669"/>
    <property type="project" value="TreeGrafter"/>
</dbReference>
<evidence type="ECO:0000256" key="3">
    <source>
        <dbReference type="ARBA" id="ARBA00023235"/>
    </source>
</evidence>
<evidence type="ECO:0000256" key="5">
    <source>
        <dbReference type="PIRNR" id="PIRNR005096"/>
    </source>
</evidence>
<dbReference type="InterPro" id="IPR015443">
    <property type="entry name" value="Aldose_1-epimerase"/>
</dbReference>
<protein>
    <recommendedName>
        <fullName evidence="5">Aldose 1-epimerase</fullName>
        <ecNumber evidence="5">5.1.3.3</ecNumber>
    </recommendedName>
</protein>
<feature type="binding site" evidence="7">
    <location>
        <position position="238"/>
    </location>
    <ligand>
        <name>beta-D-galactose</name>
        <dbReference type="ChEBI" id="CHEBI:27667"/>
    </ligand>
</feature>
<feature type="active site" description="Proton acceptor" evidence="6">
    <location>
        <position position="303"/>
    </location>
</feature>
<comment type="caution">
    <text evidence="9">The sequence shown here is derived from an EMBL/GenBank/DDBJ whole genome shotgun (WGS) entry which is preliminary data.</text>
</comment>
<dbReference type="EC" id="5.1.3.3" evidence="5"/>
<dbReference type="SUPFAM" id="SSF74650">
    <property type="entry name" value="Galactose mutarotase-like"/>
    <property type="match status" value="1"/>
</dbReference>
<proteinExistence type="inferred from homology"/>
<dbReference type="Gene3D" id="2.70.98.10">
    <property type="match status" value="1"/>
</dbReference>
<evidence type="ECO:0000313" key="9">
    <source>
        <dbReference type="EMBL" id="PZQ50478.1"/>
    </source>
</evidence>
<dbReference type="GO" id="GO:0006006">
    <property type="term" value="P:glucose metabolic process"/>
    <property type="evidence" value="ECO:0007669"/>
    <property type="project" value="TreeGrafter"/>
</dbReference>
<dbReference type="Pfam" id="PF01263">
    <property type="entry name" value="Aldose_epim"/>
    <property type="match status" value="1"/>
</dbReference>
<evidence type="ECO:0000256" key="2">
    <source>
        <dbReference type="ARBA" id="ARBA00006206"/>
    </source>
</evidence>
<dbReference type="InterPro" id="IPR047215">
    <property type="entry name" value="Galactose_mutarotase-like"/>
</dbReference>
<evidence type="ECO:0000256" key="7">
    <source>
        <dbReference type="PIRSR" id="PIRSR005096-2"/>
    </source>
</evidence>
<name>A0A2W5NDG2_RHOSU</name>
<comment type="pathway">
    <text evidence="1 5">Carbohydrate metabolism; hexose metabolism.</text>
</comment>
<dbReference type="Proteomes" id="UP000249185">
    <property type="component" value="Unassembled WGS sequence"/>
</dbReference>
<dbReference type="EMBL" id="QFPW01000004">
    <property type="protein sequence ID" value="PZQ50478.1"/>
    <property type="molecule type" value="Genomic_DNA"/>
</dbReference>
<dbReference type="InterPro" id="IPR014718">
    <property type="entry name" value="GH-type_carb-bd"/>
</dbReference>
<dbReference type="UniPathway" id="UPA00242"/>
<evidence type="ECO:0000256" key="6">
    <source>
        <dbReference type="PIRSR" id="PIRSR005096-1"/>
    </source>
</evidence>
<dbReference type="PANTHER" id="PTHR10091:SF0">
    <property type="entry name" value="GALACTOSE MUTAROTASE"/>
    <property type="match status" value="1"/>
</dbReference>
<dbReference type="GO" id="GO:0030246">
    <property type="term" value="F:carbohydrate binding"/>
    <property type="evidence" value="ECO:0007669"/>
    <property type="project" value="InterPro"/>
</dbReference>
<dbReference type="AlphaFoldDB" id="A0A2W5NDG2"/>
<dbReference type="PANTHER" id="PTHR10091">
    <property type="entry name" value="ALDOSE-1-EPIMERASE"/>
    <property type="match status" value="1"/>
</dbReference>
<dbReference type="GO" id="GO:0004034">
    <property type="term" value="F:aldose 1-epimerase activity"/>
    <property type="evidence" value="ECO:0007669"/>
    <property type="project" value="UniProtKB-EC"/>
</dbReference>
<keyword evidence="3 5" id="KW-0413">Isomerase</keyword>
<evidence type="ECO:0000256" key="8">
    <source>
        <dbReference type="PIRSR" id="PIRSR005096-3"/>
    </source>
</evidence>
<dbReference type="InterPro" id="IPR011013">
    <property type="entry name" value="Gal_mutarotase_sf_dom"/>
</dbReference>
<accession>A0A2W5NDG2</accession>
<evidence type="ECO:0000313" key="10">
    <source>
        <dbReference type="Proteomes" id="UP000249185"/>
    </source>
</evidence>
<feature type="active site" description="Proton donor" evidence="6">
    <location>
        <position position="175"/>
    </location>
</feature>
<feature type="binding site" evidence="8">
    <location>
        <begin position="75"/>
        <end position="76"/>
    </location>
    <ligand>
        <name>beta-D-galactose</name>
        <dbReference type="ChEBI" id="CHEBI:27667"/>
    </ligand>
</feature>
<comment type="similarity">
    <text evidence="2 5">Belongs to the aldose epimerase family.</text>
</comment>
<feature type="binding site" evidence="8">
    <location>
        <begin position="175"/>
        <end position="177"/>
    </location>
    <ligand>
        <name>beta-D-galactose</name>
        <dbReference type="ChEBI" id="CHEBI:27667"/>
    </ligand>
</feature>
<keyword evidence="4 5" id="KW-0119">Carbohydrate metabolism</keyword>
<dbReference type="InterPro" id="IPR008183">
    <property type="entry name" value="Aldose_1/G6P_1-epimerase"/>
</dbReference>
<comment type="catalytic activity">
    <reaction evidence="5">
        <text>alpha-D-glucose = beta-D-glucose</text>
        <dbReference type="Rhea" id="RHEA:10264"/>
        <dbReference type="ChEBI" id="CHEBI:15903"/>
        <dbReference type="ChEBI" id="CHEBI:17925"/>
        <dbReference type="EC" id="5.1.3.3"/>
    </reaction>
</comment>
<organism evidence="9 10">
    <name type="scientific">Rhodovulum sulfidophilum</name>
    <name type="common">Rhodobacter sulfidophilus</name>
    <dbReference type="NCBI Taxonomy" id="35806"/>
    <lineage>
        <taxon>Bacteria</taxon>
        <taxon>Pseudomonadati</taxon>
        <taxon>Pseudomonadota</taxon>
        <taxon>Alphaproteobacteria</taxon>
        <taxon>Rhodobacterales</taxon>
        <taxon>Paracoccaceae</taxon>
        <taxon>Rhodovulum</taxon>
    </lineage>
</organism>
<evidence type="ECO:0000256" key="1">
    <source>
        <dbReference type="ARBA" id="ARBA00005028"/>
    </source>
</evidence>
<reference evidence="9 10" key="1">
    <citation type="submission" date="2017-08" db="EMBL/GenBank/DDBJ databases">
        <title>Infants hospitalized years apart are colonized by the same room-sourced microbial strains.</title>
        <authorList>
            <person name="Brooks B."/>
            <person name="Olm M.R."/>
            <person name="Firek B.A."/>
            <person name="Baker R."/>
            <person name="Thomas B.C."/>
            <person name="Morowitz M.J."/>
            <person name="Banfield J.F."/>
        </authorList>
    </citation>
    <scope>NUCLEOTIDE SEQUENCE [LARGE SCALE GENOMIC DNA]</scope>
    <source>
        <strain evidence="9">S2_005_002_R2_34</strain>
    </source>
</reference>
<dbReference type="CDD" id="cd09019">
    <property type="entry name" value="galactose_mutarotase_like"/>
    <property type="match status" value="1"/>
</dbReference>
<evidence type="ECO:0000256" key="4">
    <source>
        <dbReference type="ARBA" id="ARBA00023277"/>
    </source>
</evidence>
<gene>
    <name evidence="9" type="ORF">DI556_07970</name>
</gene>
<sequence>MKKRKFGELDGRSIDAVTLESADAAVTLLSFGCVTQDWRVDGPAGSLPMVLGFPDMDGYLNASRSHGAIVGRIANRTRDARFDLAGRTWELTPNHGPRKQHHIHGGAIGLGKRNWAMELDGASETVALSYASPDGEEGYPGAVDFTVTFRLDGPTLVCEMRGRPDRPTPINLASHTYYNLGGGGSVRDHVLYVDAAEYTPLDAESIPTGEIAPVEGTHLDFREPREIEASDPDRRGIDNNYVLRPDRDPAAAAAWTRCPRTGLRLRVFTDQPGLQVFNAPTMTVSAPGHGGESYLPYAGICFEAQHYPDSMHHPEWPSIIATPEAPYFQRYAVEIAGG</sequence>